<name>A0AA86W0R7_9FABA</name>
<sequence>MLEVVFDNFMVDVDDMKLVDASAGPRHAGGGGLFKTPIRDFLVVDVEISTFEDVVEHGLVTTITTSVMKNLGLKARISVRDASQNIRKKFGGEALIRDLTYKSNILPSMGDKNGKVEKVE</sequence>
<dbReference type="EMBL" id="OY731406">
    <property type="protein sequence ID" value="CAJ1975055.1"/>
    <property type="molecule type" value="Genomic_DNA"/>
</dbReference>
<gene>
    <name evidence="1" type="ORF">AYBTSS11_LOCUS27145</name>
</gene>
<reference evidence="1" key="1">
    <citation type="submission" date="2023-10" db="EMBL/GenBank/DDBJ databases">
        <authorList>
            <person name="Domelevo Entfellner J.-B."/>
        </authorList>
    </citation>
    <scope>NUCLEOTIDE SEQUENCE</scope>
</reference>
<dbReference type="AlphaFoldDB" id="A0AA86W0R7"/>
<protein>
    <submittedName>
        <fullName evidence="1">Uncharacterized protein</fullName>
    </submittedName>
</protein>
<dbReference type="Proteomes" id="UP001189624">
    <property type="component" value="Chromosome 9"/>
</dbReference>
<accession>A0AA86W0R7</accession>
<evidence type="ECO:0000313" key="2">
    <source>
        <dbReference type="Proteomes" id="UP001189624"/>
    </source>
</evidence>
<proteinExistence type="predicted"/>
<dbReference type="Gramene" id="rna-AYBTSS11_LOCUS27145">
    <property type="protein sequence ID" value="CAJ1975055.1"/>
    <property type="gene ID" value="gene-AYBTSS11_LOCUS27145"/>
</dbReference>
<organism evidence="1 2">
    <name type="scientific">Sphenostylis stenocarpa</name>
    <dbReference type="NCBI Taxonomy" id="92480"/>
    <lineage>
        <taxon>Eukaryota</taxon>
        <taxon>Viridiplantae</taxon>
        <taxon>Streptophyta</taxon>
        <taxon>Embryophyta</taxon>
        <taxon>Tracheophyta</taxon>
        <taxon>Spermatophyta</taxon>
        <taxon>Magnoliopsida</taxon>
        <taxon>eudicotyledons</taxon>
        <taxon>Gunneridae</taxon>
        <taxon>Pentapetalae</taxon>
        <taxon>rosids</taxon>
        <taxon>fabids</taxon>
        <taxon>Fabales</taxon>
        <taxon>Fabaceae</taxon>
        <taxon>Papilionoideae</taxon>
        <taxon>50 kb inversion clade</taxon>
        <taxon>NPAAA clade</taxon>
        <taxon>indigoferoid/millettioid clade</taxon>
        <taxon>Phaseoleae</taxon>
        <taxon>Sphenostylis</taxon>
    </lineage>
</organism>
<evidence type="ECO:0000313" key="1">
    <source>
        <dbReference type="EMBL" id="CAJ1975055.1"/>
    </source>
</evidence>
<keyword evidence="2" id="KW-1185">Reference proteome</keyword>